<dbReference type="InterPro" id="IPR018371">
    <property type="entry name" value="Chitin-binding_1_CS"/>
</dbReference>
<dbReference type="PANTHER" id="PTHR22595">
    <property type="entry name" value="CHITINASE-RELATED"/>
    <property type="match status" value="1"/>
</dbReference>
<dbReference type="GO" id="GO:0006952">
    <property type="term" value="P:defense response"/>
    <property type="evidence" value="ECO:0007669"/>
    <property type="project" value="UniProtKB-KW"/>
</dbReference>
<comment type="catalytic activity">
    <reaction evidence="1">
        <text>Random endo-hydrolysis of N-acetyl-beta-D-glucosaminide (1-&gt;4)-beta-linkages in chitin and chitodextrins.</text>
        <dbReference type="EC" id="3.2.1.14"/>
    </reaction>
</comment>
<keyword evidence="8" id="KW-0119">Carbohydrate metabolism</keyword>
<dbReference type="Gene3D" id="3.30.60.10">
    <property type="entry name" value="Endochitinase-like"/>
    <property type="match status" value="1"/>
</dbReference>
<keyword evidence="4" id="KW-0378">Hydrolase</keyword>
<evidence type="ECO:0000256" key="10">
    <source>
        <dbReference type="ARBA" id="ARBA00023326"/>
    </source>
</evidence>
<feature type="signal peptide" evidence="14">
    <location>
        <begin position="1"/>
        <end position="19"/>
    </location>
</feature>
<dbReference type="EMBL" id="VOIH02000003">
    <property type="protein sequence ID" value="KAF3451029.1"/>
    <property type="molecule type" value="Genomic_DNA"/>
</dbReference>
<accession>A0A8K0HF43</accession>
<dbReference type="AlphaFoldDB" id="A0A8K0HF43"/>
<dbReference type="Pfam" id="PF00187">
    <property type="entry name" value="Chitin_bind_1"/>
    <property type="match status" value="1"/>
</dbReference>
<dbReference type="PANTHER" id="PTHR22595:SF197">
    <property type="entry name" value="CHITINASE FAMILY PROTEIN"/>
    <property type="match status" value="1"/>
</dbReference>
<dbReference type="InterPro" id="IPR016283">
    <property type="entry name" value="Glyco_hydro_19"/>
</dbReference>
<comment type="caution">
    <text evidence="16">The sequence shown here is derived from an EMBL/GenBank/DDBJ whole genome shotgun (WGS) entry which is preliminary data.</text>
</comment>
<dbReference type="CDD" id="cd00035">
    <property type="entry name" value="ChtBD1"/>
    <property type="match status" value="1"/>
</dbReference>
<keyword evidence="9" id="KW-0326">Glycosidase</keyword>
<dbReference type="InterPro" id="IPR023346">
    <property type="entry name" value="Lysozyme-like_dom_sf"/>
</dbReference>
<keyword evidence="17" id="KW-1185">Reference proteome</keyword>
<keyword evidence="14" id="KW-0732">Signal</keyword>
<dbReference type="PIRSF" id="PIRSF001060">
    <property type="entry name" value="Endochitinase"/>
    <property type="match status" value="1"/>
</dbReference>
<evidence type="ECO:0000256" key="6">
    <source>
        <dbReference type="ARBA" id="ARBA00023024"/>
    </source>
</evidence>
<evidence type="ECO:0000259" key="15">
    <source>
        <dbReference type="PROSITE" id="PS50941"/>
    </source>
</evidence>
<dbReference type="GO" id="GO:0008843">
    <property type="term" value="F:endochitinase activity"/>
    <property type="evidence" value="ECO:0007669"/>
    <property type="project" value="UniProtKB-EC"/>
</dbReference>
<keyword evidence="10" id="KW-0624">Polysaccharide degradation</keyword>
<keyword evidence="3 13" id="KW-0147">Chitin-binding</keyword>
<feature type="active site" description="Proton donor" evidence="11">
    <location>
        <position position="127"/>
    </location>
</feature>
<proteinExistence type="predicted"/>
<dbReference type="SUPFAM" id="SSF53955">
    <property type="entry name" value="Lysozyme-like"/>
    <property type="match status" value="1"/>
</dbReference>
<sequence>MAKLLALIVLGIIAKNVMGQNCGCSPDNCCSQYGYCGTGDDYCGQGCQEGPCFQTPTSGVSVADIVTPQFFDGIVSKASDGNCPGKGFYTRQAFLEALNSYPEFGTSGSADDSKREIAAFFAHATHETGYFCHIEERNDNGQRGVYCQESTDYACNPSKSYHGRGPLQLSWNYNYILAGKSNNFDGLNSPETVASDPLVSFKSALWFWKENVRSALSSGFGATIRKINGGECGGNKPDIVKARVDLYTGYCTQFGVAAGDNLSC</sequence>
<evidence type="ECO:0000256" key="7">
    <source>
        <dbReference type="ARBA" id="ARBA00023157"/>
    </source>
</evidence>
<name>A0A8K0HF43_9ROSA</name>
<organism evidence="16 17">
    <name type="scientific">Rhamnella rubrinervis</name>
    <dbReference type="NCBI Taxonomy" id="2594499"/>
    <lineage>
        <taxon>Eukaryota</taxon>
        <taxon>Viridiplantae</taxon>
        <taxon>Streptophyta</taxon>
        <taxon>Embryophyta</taxon>
        <taxon>Tracheophyta</taxon>
        <taxon>Spermatophyta</taxon>
        <taxon>Magnoliopsida</taxon>
        <taxon>eudicotyledons</taxon>
        <taxon>Gunneridae</taxon>
        <taxon>Pentapetalae</taxon>
        <taxon>rosids</taxon>
        <taxon>fabids</taxon>
        <taxon>Rosales</taxon>
        <taxon>Rhamnaceae</taxon>
        <taxon>rhamnoid group</taxon>
        <taxon>Rhamneae</taxon>
        <taxon>Rhamnella</taxon>
    </lineage>
</organism>
<evidence type="ECO:0000256" key="8">
    <source>
        <dbReference type="ARBA" id="ARBA00023277"/>
    </source>
</evidence>
<evidence type="ECO:0000256" key="9">
    <source>
        <dbReference type="ARBA" id="ARBA00023295"/>
    </source>
</evidence>
<dbReference type="EC" id="3.2.1.14" evidence="2"/>
<evidence type="ECO:0000313" key="17">
    <source>
        <dbReference type="Proteomes" id="UP000796880"/>
    </source>
</evidence>
<evidence type="ECO:0000256" key="11">
    <source>
        <dbReference type="PIRSR" id="PIRSR001060-1"/>
    </source>
</evidence>
<gene>
    <name evidence="16" type="ORF">FNV43_RR07118</name>
</gene>
<dbReference type="FunFam" id="3.30.60.10:FF:000003">
    <property type="entry name" value="Class IV chitinase"/>
    <property type="match status" value="1"/>
</dbReference>
<dbReference type="InterPro" id="IPR000726">
    <property type="entry name" value="Glyco_hydro_19_cat"/>
</dbReference>
<dbReference type="Gene3D" id="3.30.20.10">
    <property type="entry name" value="Endochitinase, domain 2"/>
    <property type="match status" value="1"/>
</dbReference>
<feature type="disulfide bond" evidence="12 13">
    <location>
        <begin position="29"/>
        <end position="43"/>
    </location>
</feature>
<dbReference type="OrthoDB" id="5985073at2759"/>
<feature type="disulfide bond" evidence="12">
    <location>
        <begin position="147"/>
        <end position="155"/>
    </location>
</feature>
<evidence type="ECO:0000256" key="12">
    <source>
        <dbReference type="PIRSR" id="PIRSR001060-2"/>
    </source>
</evidence>
<keyword evidence="6" id="KW-0146">Chitin degradation</keyword>
<dbReference type="PROSITE" id="PS00026">
    <property type="entry name" value="CHIT_BIND_I_1"/>
    <property type="match status" value="1"/>
</dbReference>
<dbReference type="InterPro" id="IPR001002">
    <property type="entry name" value="Chitin-bd_1"/>
</dbReference>
<dbReference type="GO" id="GO:0006032">
    <property type="term" value="P:chitin catabolic process"/>
    <property type="evidence" value="ECO:0007669"/>
    <property type="project" value="UniProtKB-KW"/>
</dbReference>
<dbReference type="Gene3D" id="1.10.530.10">
    <property type="match status" value="1"/>
</dbReference>
<dbReference type="FunFam" id="3.30.20.10:FF:000001">
    <property type="entry name" value="Endochitinase (Chitinase)"/>
    <property type="match status" value="1"/>
</dbReference>
<keyword evidence="7 12" id="KW-1015">Disulfide bond</keyword>
<comment type="caution">
    <text evidence="13">Lacks conserved residue(s) required for the propagation of feature annotation.</text>
</comment>
<feature type="disulfide bond" evidence="12">
    <location>
        <begin position="232"/>
        <end position="264"/>
    </location>
</feature>
<evidence type="ECO:0000256" key="4">
    <source>
        <dbReference type="ARBA" id="ARBA00022801"/>
    </source>
</evidence>
<dbReference type="InterPro" id="IPR036861">
    <property type="entry name" value="Endochitinase-like_sf"/>
</dbReference>
<protein>
    <recommendedName>
        <fullName evidence="2">chitinase</fullName>
        <ecNumber evidence="2">3.2.1.14</ecNumber>
    </recommendedName>
</protein>
<evidence type="ECO:0000256" key="1">
    <source>
        <dbReference type="ARBA" id="ARBA00000822"/>
    </source>
</evidence>
<dbReference type="SUPFAM" id="SSF57016">
    <property type="entry name" value="Plant lectins/antimicrobial peptides"/>
    <property type="match status" value="1"/>
</dbReference>
<evidence type="ECO:0000256" key="3">
    <source>
        <dbReference type="ARBA" id="ARBA00022669"/>
    </source>
</evidence>
<dbReference type="Pfam" id="PF00182">
    <property type="entry name" value="Glyco_hydro_19"/>
    <property type="match status" value="1"/>
</dbReference>
<dbReference type="PROSITE" id="PS50941">
    <property type="entry name" value="CHIT_BIND_I_2"/>
    <property type="match status" value="1"/>
</dbReference>
<feature type="domain" description="Chitin-binding type-1" evidence="15">
    <location>
        <begin position="19"/>
        <end position="54"/>
    </location>
</feature>
<dbReference type="PROSITE" id="PS00773">
    <property type="entry name" value="CHITINASE_19_1"/>
    <property type="match status" value="1"/>
</dbReference>
<evidence type="ECO:0000256" key="2">
    <source>
        <dbReference type="ARBA" id="ARBA00012729"/>
    </source>
</evidence>
<feature type="disulfide bond" evidence="12">
    <location>
        <begin position="83"/>
        <end position="132"/>
    </location>
</feature>
<dbReference type="CDD" id="cd00325">
    <property type="entry name" value="chitinase_GH19"/>
    <property type="match status" value="1"/>
</dbReference>
<dbReference type="SMART" id="SM00270">
    <property type="entry name" value="ChtBD1"/>
    <property type="match status" value="1"/>
</dbReference>
<evidence type="ECO:0000256" key="14">
    <source>
        <dbReference type="SAM" id="SignalP"/>
    </source>
</evidence>
<dbReference type="GO" id="GO:0000272">
    <property type="term" value="P:polysaccharide catabolic process"/>
    <property type="evidence" value="ECO:0007669"/>
    <property type="project" value="UniProtKB-KW"/>
</dbReference>
<evidence type="ECO:0000313" key="16">
    <source>
        <dbReference type="EMBL" id="KAF3451029.1"/>
    </source>
</evidence>
<dbReference type="GO" id="GO:0016998">
    <property type="term" value="P:cell wall macromolecule catabolic process"/>
    <property type="evidence" value="ECO:0007669"/>
    <property type="project" value="InterPro"/>
</dbReference>
<keyword evidence="5" id="KW-0611">Plant defense</keyword>
<evidence type="ECO:0000256" key="13">
    <source>
        <dbReference type="PROSITE-ProRule" id="PRU00261"/>
    </source>
</evidence>
<feature type="chain" id="PRO_5035438596" description="chitinase" evidence="14">
    <location>
        <begin position="20"/>
        <end position="264"/>
    </location>
</feature>
<dbReference type="GO" id="GO:0008061">
    <property type="term" value="F:chitin binding"/>
    <property type="evidence" value="ECO:0007669"/>
    <property type="project" value="UniProtKB-UniRule"/>
</dbReference>
<reference evidence="16" key="1">
    <citation type="submission" date="2020-03" db="EMBL/GenBank/DDBJ databases">
        <title>A high-quality chromosome-level genome assembly of a woody plant with both climbing and erect habits, Rhamnella rubrinervis.</title>
        <authorList>
            <person name="Lu Z."/>
            <person name="Yang Y."/>
            <person name="Zhu X."/>
            <person name="Sun Y."/>
        </authorList>
    </citation>
    <scope>NUCLEOTIDE SEQUENCE</scope>
    <source>
        <strain evidence="16">BYM</strain>
        <tissue evidence="16">Leaf</tissue>
    </source>
</reference>
<dbReference type="Proteomes" id="UP000796880">
    <property type="component" value="Unassembled WGS sequence"/>
</dbReference>
<feature type="disulfide bond" evidence="12 13">
    <location>
        <begin position="24"/>
        <end position="36"/>
    </location>
</feature>
<evidence type="ECO:0000256" key="5">
    <source>
        <dbReference type="ARBA" id="ARBA00022821"/>
    </source>
</evidence>